<dbReference type="PANTHER" id="PTHR31793:SF2">
    <property type="entry name" value="BLR1345 PROTEIN"/>
    <property type="match status" value="1"/>
</dbReference>
<dbReference type="EMBL" id="FMZX01000055">
    <property type="protein sequence ID" value="SDE55866.1"/>
    <property type="molecule type" value="Genomic_DNA"/>
</dbReference>
<dbReference type="GO" id="GO:0047617">
    <property type="term" value="F:fatty acyl-CoA hydrolase activity"/>
    <property type="evidence" value="ECO:0007669"/>
    <property type="project" value="TreeGrafter"/>
</dbReference>
<dbReference type="Pfam" id="PF13279">
    <property type="entry name" value="4HBT_2"/>
    <property type="match status" value="2"/>
</dbReference>
<dbReference type="Proteomes" id="UP000198925">
    <property type="component" value="Unassembled WGS sequence"/>
</dbReference>
<evidence type="ECO:0000313" key="2">
    <source>
        <dbReference type="Proteomes" id="UP000198925"/>
    </source>
</evidence>
<organism evidence="1 2">
    <name type="scientific">Belnapia rosea</name>
    <dbReference type="NCBI Taxonomy" id="938405"/>
    <lineage>
        <taxon>Bacteria</taxon>
        <taxon>Pseudomonadati</taxon>
        <taxon>Pseudomonadota</taxon>
        <taxon>Alphaproteobacteria</taxon>
        <taxon>Acetobacterales</taxon>
        <taxon>Roseomonadaceae</taxon>
        <taxon>Belnapia</taxon>
    </lineage>
</organism>
<dbReference type="PANTHER" id="PTHR31793">
    <property type="entry name" value="4-HYDROXYBENZOYL-COA THIOESTERASE FAMILY MEMBER"/>
    <property type="match status" value="1"/>
</dbReference>
<evidence type="ECO:0000313" key="1">
    <source>
        <dbReference type="EMBL" id="SDE55866.1"/>
    </source>
</evidence>
<reference evidence="1 2" key="1">
    <citation type="submission" date="2016-10" db="EMBL/GenBank/DDBJ databases">
        <authorList>
            <person name="de Groot N.N."/>
        </authorList>
    </citation>
    <scope>NUCLEOTIDE SEQUENCE [LARGE SCALE GENOMIC DNA]</scope>
    <source>
        <strain evidence="1 2">CPCC 100156</strain>
    </source>
</reference>
<dbReference type="SUPFAM" id="SSF54637">
    <property type="entry name" value="Thioesterase/thiol ester dehydrase-isomerase"/>
    <property type="match status" value="2"/>
</dbReference>
<keyword evidence="2" id="KW-1185">Reference proteome</keyword>
<accession>A0A1G7DXK0</accession>
<proteinExistence type="predicted"/>
<dbReference type="AlphaFoldDB" id="A0A1G7DXK0"/>
<sequence length="298" mass="31752">MGSVQVGECDVMGHMNVRHYVSRALEALDWLGLELGLGPANAREHGAGLVPADQHIRFVRELPAGTPFSIHGGVVHRRGDTLRLYQEIRNVAAGAVAATIVTDAVLADTRTGAPRPLLSGIADAVTPLAVVVPDYAAPRGLGFDPPREPLSLKHAVELGLSQTYKGTVQTTECNDNGLLRVDGVMARIWDGVPNSPARDVRRRGQPSGKVGSAALEYRLVYHRPIRAGDLVTVRSGLKAVGSKTTTWAHWLFDGESGVTVAAAEAIGVSFDLTTRKAIGMDEEVRRALEELVVPGLSV</sequence>
<keyword evidence="1" id="KW-0378">Hydrolase</keyword>
<protein>
    <submittedName>
        <fullName evidence="1">Acyl-CoA thioester hydrolase</fullName>
    </submittedName>
</protein>
<dbReference type="Gene3D" id="3.10.129.10">
    <property type="entry name" value="Hotdog Thioesterase"/>
    <property type="match status" value="2"/>
</dbReference>
<gene>
    <name evidence="1" type="ORF">SAMN04487779_10553</name>
</gene>
<name>A0A1G7DXK0_9PROT</name>
<dbReference type="CDD" id="cd00586">
    <property type="entry name" value="4HBT"/>
    <property type="match status" value="1"/>
</dbReference>
<dbReference type="InterPro" id="IPR029069">
    <property type="entry name" value="HotDog_dom_sf"/>
</dbReference>
<dbReference type="InterPro" id="IPR050563">
    <property type="entry name" value="4-hydroxybenzoyl-CoA_TE"/>
</dbReference>